<feature type="compositionally biased region" description="Low complexity" evidence="1">
    <location>
        <begin position="67"/>
        <end position="94"/>
    </location>
</feature>
<organism evidence="2 3">
    <name type="scientific">Iris pallida</name>
    <name type="common">Sweet iris</name>
    <dbReference type="NCBI Taxonomy" id="29817"/>
    <lineage>
        <taxon>Eukaryota</taxon>
        <taxon>Viridiplantae</taxon>
        <taxon>Streptophyta</taxon>
        <taxon>Embryophyta</taxon>
        <taxon>Tracheophyta</taxon>
        <taxon>Spermatophyta</taxon>
        <taxon>Magnoliopsida</taxon>
        <taxon>Liliopsida</taxon>
        <taxon>Asparagales</taxon>
        <taxon>Iridaceae</taxon>
        <taxon>Iridoideae</taxon>
        <taxon>Irideae</taxon>
        <taxon>Iris</taxon>
    </lineage>
</organism>
<proteinExistence type="predicted"/>
<feature type="region of interest" description="Disordered" evidence="1">
    <location>
        <begin position="1"/>
        <end position="176"/>
    </location>
</feature>
<evidence type="ECO:0000313" key="3">
    <source>
        <dbReference type="Proteomes" id="UP001140949"/>
    </source>
</evidence>
<reference evidence="2" key="2">
    <citation type="submission" date="2023-04" db="EMBL/GenBank/DDBJ databases">
        <authorList>
            <person name="Bruccoleri R.E."/>
            <person name="Oakeley E.J."/>
            <person name="Faust A.-M."/>
            <person name="Dessus-Babus S."/>
            <person name="Altorfer M."/>
            <person name="Burckhardt D."/>
            <person name="Oertli M."/>
            <person name="Naumann U."/>
            <person name="Petersen F."/>
            <person name="Wong J."/>
        </authorList>
    </citation>
    <scope>NUCLEOTIDE SEQUENCE</scope>
    <source>
        <strain evidence="2">GSM-AAB239-AS_SAM_17_03QT</strain>
        <tissue evidence="2">Leaf</tissue>
    </source>
</reference>
<evidence type="ECO:0000313" key="2">
    <source>
        <dbReference type="EMBL" id="KAJ6819529.1"/>
    </source>
</evidence>
<keyword evidence="3" id="KW-1185">Reference proteome</keyword>
<dbReference type="Proteomes" id="UP001140949">
    <property type="component" value="Unassembled WGS sequence"/>
</dbReference>
<dbReference type="PANTHER" id="PTHR34120">
    <property type="entry name" value="EXPRESSED PROTEIN"/>
    <property type="match status" value="1"/>
</dbReference>
<dbReference type="PANTHER" id="PTHR34120:SF2">
    <property type="entry name" value="OS01G0860900 PROTEIN"/>
    <property type="match status" value="1"/>
</dbReference>
<name>A0AAX6FSW1_IRIPA</name>
<reference evidence="2" key="1">
    <citation type="journal article" date="2023" name="GigaByte">
        <title>Genome assembly of the bearded iris, Iris pallida Lam.</title>
        <authorList>
            <person name="Bruccoleri R.E."/>
            <person name="Oakeley E.J."/>
            <person name="Faust A.M.E."/>
            <person name="Altorfer M."/>
            <person name="Dessus-Babus S."/>
            <person name="Burckhardt D."/>
            <person name="Oertli M."/>
            <person name="Naumann U."/>
            <person name="Petersen F."/>
            <person name="Wong J."/>
        </authorList>
    </citation>
    <scope>NUCLEOTIDE SEQUENCE</scope>
    <source>
        <strain evidence="2">GSM-AAB239-AS_SAM_17_03QT</strain>
    </source>
</reference>
<sequence>MPETSICGLTDSVRVGPLPDSDPDPTVAPGSARISISSAADDDPVSAWLDNNLNPSVVYERHDSTKETTNPKSNNNNSNPNPKNSRSNSQRFSSSGGGAGGTNLKAEGPIFGLPARIRHVNCSVTRRPPPPSTSGRIFPKKKKPIESEPEPTSPKVSCFGKVSSDRERTTTTKDPDPKPGCLACLFSCGGVRRPKLLEEEDDDAVVEMKSSSTYLNKSGVSVETSTAAAAAPGLGGMKRFSSGRRPASWGGEGDDDFGIDRESVFGRRSVGCLEERGD</sequence>
<accession>A0AAX6FSW1</accession>
<gene>
    <name evidence="2" type="ORF">M6B38_399885</name>
</gene>
<protein>
    <submittedName>
        <fullName evidence="2">Uncharacterized protein</fullName>
    </submittedName>
</protein>
<feature type="region of interest" description="Disordered" evidence="1">
    <location>
        <begin position="233"/>
        <end position="260"/>
    </location>
</feature>
<feature type="compositionally biased region" description="Low complexity" evidence="1">
    <location>
        <begin position="28"/>
        <end position="39"/>
    </location>
</feature>
<dbReference type="AlphaFoldDB" id="A0AAX6FSW1"/>
<dbReference type="EMBL" id="JANAVB010026000">
    <property type="protein sequence ID" value="KAJ6819529.1"/>
    <property type="molecule type" value="Genomic_DNA"/>
</dbReference>
<comment type="caution">
    <text evidence="2">The sequence shown here is derived from an EMBL/GenBank/DDBJ whole genome shotgun (WGS) entry which is preliminary data.</text>
</comment>
<evidence type="ECO:0000256" key="1">
    <source>
        <dbReference type="SAM" id="MobiDB-lite"/>
    </source>
</evidence>
<feature type="compositionally biased region" description="Basic and acidic residues" evidence="1">
    <location>
        <begin position="163"/>
        <end position="176"/>
    </location>
</feature>